<name>A0AAV4HV65_9GAST</name>
<keyword evidence="1" id="KW-0472">Membrane</keyword>
<dbReference type="Gene3D" id="3.40.50.720">
    <property type="entry name" value="NAD(P)-binding Rossmann-like Domain"/>
    <property type="match status" value="1"/>
</dbReference>
<evidence type="ECO:0000313" key="3">
    <source>
        <dbReference type="Proteomes" id="UP000762676"/>
    </source>
</evidence>
<reference evidence="2 3" key="1">
    <citation type="journal article" date="2021" name="Elife">
        <title>Chloroplast acquisition without the gene transfer in kleptoplastic sea slugs, Plakobranchus ocellatus.</title>
        <authorList>
            <person name="Maeda T."/>
            <person name="Takahashi S."/>
            <person name="Yoshida T."/>
            <person name="Shimamura S."/>
            <person name="Takaki Y."/>
            <person name="Nagai Y."/>
            <person name="Toyoda A."/>
            <person name="Suzuki Y."/>
            <person name="Arimoto A."/>
            <person name="Ishii H."/>
            <person name="Satoh N."/>
            <person name="Nishiyama T."/>
            <person name="Hasebe M."/>
            <person name="Maruyama T."/>
            <person name="Minagawa J."/>
            <person name="Obokata J."/>
            <person name="Shigenobu S."/>
        </authorList>
    </citation>
    <scope>NUCLEOTIDE SEQUENCE [LARGE SCALE GENOMIC DNA]</scope>
</reference>
<dbReference type="GO" id="GO:0008202">
    <property type="term" value="P:steroid metabolic process"/>
    <property type="evidence" value="ECO:0007669"/>
    <property type="project" value="TreeGrafter"/>
</dbReference>
<keyword evidence="3" id="KW-1185">Reference proteome</keyword>
<dbReference type="Proteomes" id="UP000762676">
    <property type="component" value="Unassembled WGS sequence"/>
</dbReference>
<dbReference type="EMBL" id="BMAT01012897">
    <property type="protein sequence ID" value="GFS01560.1"/>
    <property type="molecule type" value="Genomic_DNA"/>
</dbReference>
<feature type="transmembrane region" description="Helical" evidence="1">
    <location>
        <begin position="12"/>
        <end position="28"/>
    </location>
</feature>
<dbReference type="PANTHER" id="PTHR43313">
    <property type="entry name" value="SHORT-CHAIN DEHYDROGENASE/REDUCTASE FAMILY 9C"/>
    <property type="match status" value="1"/>
</dbReference>
<dbReference type="PANTHER" id="PTHR43313:SF1">
    <property type="entry name" value="3BETA-HYDROXYSTEROID DEHYDROGENASE DHS-16"/>
    <property type="match status" value="1"/>
</dbReference>
<keyword evidence="1" id="KW-0812">Transmembrane</keyword>
<dbReference type="SUPFAM" id="SSF51735">
    <property type="entry name" value="NAD(P)-binding Rossmann-fold domains"/>
    <property type="match status" value="1"/>
</dbReference>
<accession>A0AAV4HV65</accession>
<evidence type="ECO:0000313" key="2">
    <source>
        <dbReference type="EMBL" id="GFS01560.1"/>
    </source>
</evidence>
<protein>
    <submittedName>
        <fullName evidence="2">Retinol dehydrogenase 7</fullName>
    </submittedName>
</protein>
<dbReference type="PRINTS" id="PR00081">
    <property type="entry name" value="GDHRDH"/>
</dbReference>
<proteinExistence type="predicted"/>
<organism evidence="2 3">
    <name type="scientific">Elysia marginata</name>
    <dbReference type="NCBI Taxonomy" id="1093978"/>
    <lineage>
        <taxon>Eukaryota</taxon>
        <taxon>Metazoa</taxon>
        <taxon>Spiralia</taxon>
        <taxon>Lophotrochozoa</taxon>
        <taxon>Mollusca</taxon>
        <taxon>Gastropoda</taxon>
        <taxon>Heterobranchia</taxon>
        <taxon>Euthyneura</taxon>
        <taxon>Panpulmonata</taxon>
        <taxon>Sacoglossa</taxon>
        <taxon>Placobranchoidea</taxon>
        <taxon>Plakobranchidae</taxon>
        <taxon>Elysia</taxon>
    </lineage>
</organism>
<dbReference type="Pfam" id="PF00106">
    <property type="entry name" value="adh_short"/>
    <property type="match status" value="1"/>
</dbReference>
<gene>
    <name evidence="2" type="ORF">ElyMa_006425400</name>
</gene>
<evidence type="ECO:0000256" key="1">
    <source>
        <dbReference type="SAM" id="Phobius"/>
    </source>
</evidence>
<keyword evidence="1" id="KW-1133">Transmembrane helix</keyword>
<dbReference type="GO" id="GO:0016491">
    <property type="term" value="F:oxidoreductase activity"/>
    <property type="evidence" value="ECO:0007669"/>
    <property type="project" value="TreeGrafter"/>
</dbReference>
<dbReference type="AlphaFoldDB" id="A0AAV4HV65"/>
<comment type="caution">
    <text evidence="2">The sequence shown here is derived from an EMBL/GenBank/DDBJ whole genome shotgun (WGS) entry which is preliminary data.</text>
</comment>
<dbReference type="InterPro" id="IPR036291">
    <property type="entry name" value="NAD(P)-bd_dom_sf"/>
</dbReference>
<dbReference type="InterPro" id="IPR002347">
    <property type="entry name" value="SDR_fam"/>
</dbReference>
<sequence>MFPLSVSDAPLAYTFACIVVAIVFNWWYRSRKLNIRYGDEYVLITGCDSGFGRMAAVRFDKLGFNVFAACYSRKPMMELSCECSTRLSPLLLDVTNEESVEAALASVKKRLPPNKGIWAVINNAGVMGTVGACEWLKKKHYKDTLNVNALGMISVTKAFLPLLRQCQGRVVVMVSALGRFAMTPAAYSVSKFCAEGWANCLRHDLWDLGVSVHLVAPGGYRTNITDGTLLVKSMDKAFDELDDDIKTFYGEQFKTEMYDLMTVTRNGIWGKNLEEVVDVYVHAVTSRHPKTRYVVGLNGNLIFRPLWMLPTRLTDFLMGMSVPQPAGLGQVI</sequence>